<keyword evidence="1" id="KW-1133">Transmembrane helix</keyword>
<feature type="transmembrane region" description="Helical" evidence="1">
    <location>
        <begin position="12"/>
        <end position="37"/>
    </location>
</feature>
<accession>A0ABW0S7E5</accession>
<reference evidence="3" key="1">
    <citation type="journal article" date="2019" name="Int. J. Syst. Evol. Microbiol.">
        <title>The Global Catalogue of Microorganisms (GCM) 10K type strain sequencing project: providing services to taxonomists for standard genome sequencing and annotation.</title>
        <authorList>
            <consortium name="The Broad Institute Genomics Platform"/>
            <consortium name="The Broad Institute Genome Sequencing Center for Infectious Disease"/>
            <person name="Wu L."/>
            <person name="Ma J."/>
        </authorList>
    </citation>
    <scope>NUCLEOTIDE SEQUENCE [LARGE SCALE GENOMIC DNA]</scope>
    <source>
        <strain evidence="3">KACC 11588</strain>
    </source>
</reference>
<sequence length="73" mass="7672">MSLVRNEQAKLTATFLNGVAIALFAVGTLTPVLSILYGDRRPTLLILVGIAVCIVASGALHFGARRLLKGLVP</sequence>
<proteinExistence type="predicted"/>
<dbReference type="EMBL" id="JBHSNA010000001">
    <property type="protein sequence ID" value="MFC5564909.1"/>
    <property type="molecule type" value="Genomic_DNA"/>
</dbReference>
<organism evidence="2 3">
    <name type="scientific">Rubellimicrobium aerolatum</name>
    <dbReference type="NCBI Taxonomy" id="490979"/>
    <lineage>
        <taxon>Bacteria</taxon>
        <taxon>Pseudomonadati</taxon>
        <taxon>Pseudomonadota</taxon>
        <taxon>Alphaproteobacteria</taxon>
        <taxon>Rhodobacterales</taxon>
        <taxon>Roseobacteraceae</taxon>
        <taxon>Rubellimicrobium</taxon>
    </lineage>
</organism>
<evidence type="ECO:0000256" key="1">
    <source>
        <dbReference type="SAM" id="Phobius"/>
    </source>
</evidence>
<evidence type="ECO:0000313" key="2">
    <source>
        <dbReference type="EMBL" id="MFC5564909.1"/>
    </source>
</evidence>
<evidence type="ECO:0008006" key="4">
    <source>
        <dbReference type="Google" id="ProtNLM"/>
    </source>
</evidence>
<feature type="transmembrane region" description="Helical" evidence="1">
    <location>
        <begin position="43"/>
        <end position="64"/>
    </location>
</feature>
<keyword evidence="1" id="KW-0472">Membrane</keyword>
<protein>
    <recommendedName>
        <fullName evidence="4">Amino acid transporter</fullName>
    </recommendedName>
</protein>
<dbReference type="RefSeq" id="WP_209837247.1">
    <property type="nucleotide sequence ID" value="NZ_JAGGJP010000001.1"/>
</dbReference>
<name>A0ABW0S7E5_9RHOB</name>
<evidence type="ECO:0000313" key="3">
    <source>
        <dbReference type="Proteomes" id="UP001596056"/>
    </source>
</evidence>
<keyword evidence="1" id="KW-0812">Transmembrane</keyword>
<keyword evidence="3" id="KW-1185">Reference proteome</keyword>
<comment type="caution">
    <text evidence="2">The sequence shown here is derived from an EMBL/GenBank/DDBJ whole genome shotgun (WGS) entry which is preliminary data.</text>
</comment>
<dbReference type="Proteomes" id="UP001596056">
    <property type="component" value="Unassembled WGS sequence"/>
</dbReference>
<gene>
    <name evidence="2" type="ORF">ACFPOC_00545</name>
</gene>